<keyword evidence="2" id="KW-1185">Reference proteome</keyword>
<dbReference type="SUPFAM" id="SSF52833">
    <property type="entry name" value="Thioredoxin-like"/>
    <property type="match status" value="1"/>
</dbReference>
<dbReference type="PANTHER" id="PTHR22699:SF3">
    <property type="entry name" value="DUF4105 DOMAIN-CONTAINING PROTEIN"/>
    <property type="match status" value="1"/>
</dbReference>
<dbReference type="EMBL" id="JAVFWL010000002">
    <property type="protein sequence ID" value="KAK6733301.1"/>
    <property type="molecule type" value="Genomic_DNA"/>
</dbReference>
<organism evidence="1 2">
    <name type="scientific">Necator americanus</name>
    <name type="common">Human hookworm</name>
    <dbReference type="NCBI Taxonomy" id="51031"/>
    <lineage>
        <taxon>Eukaryota</taxon>
        <taxon>Metazoa</taxon>
        <taxon>Ecdysozoa</taxon>
        <taxon>Nematoda</taxon>
        <taxon>Chromadorea</taxon>
        <taxon>Rhabditida</taxon>
        <taxon>Rhabditina</taxon>
        <taxon>Rhabditomorpha</taxon>
        <taxon>Strongyloidea</taxon>
        <taxon>Ancylostomatidae</taxon>
        <taxon>Bunostominae</taxon>
        <taxon>Necator</taxon>
    </lineage>
</organism>
<gene>
    <name evidence="1" type="primary">Necator_chrII.g4987</name>
    <name evidence="1" type="ORF">RB195_017195</name>
</gene>
<protein>
    <recommendedName>
        <fullName evidence="3">Thioredoxin domain-containing protein</fullName>
    </recommendedName>
</protein>
<evidence type="ECO:0000313" key="1">
    <source>
        <dbReference type="EMBL" id="KAK6733301.1"/>
    </source>
</evidence>
<evidence type="ECO:0000313" key="2">
    <source>
        <dbReference type="Proteomes" id="UP001303046"/>
    </source>
</evidence>
<dbReference type="Gene3D" id="3.40.30.10">
    <property type="entry name" value="Glutaredoxin"/>
    <property type="match status" value="2"/>
</dbReference>
<dbReference type="InterPro" id="IPR036249">
    <property type="entry name" value="Thioredoxin-like_sf"/>
</dbReference>
<proteinExistence type="predicted"/>
<accession>A0ABR1C7S1</accession>
<name>A0ABR1C7S1_NECAM</name>
<comment type="caution">
    <text evidence="1">The sequence shown here is derived from an EMBL/GenBank/DDBJ whole genome shotgun (WGS) entry which is preliminary data.</text>
</comment>
<dbReference type="Proteomes" id="UP001303046">
    <property type="component" value="Unassembled WGS sequence"/>
</dbReference>
<sequence>MNGSSRSESSTDGSLFCSYQYDLVDMWSLLTVSLLFLISVVITVTAEHVNIDVYSHTKDDDRSDAIRRVVSAINADNRFMVARVIERDCNGADLQECSGYDKEDAFISIHSPEHTEVKVSGLIRKNFRTQEEMQNLFLQFSTEFYLKRSEEIDNINWWAYELTAPSVKHLEQLDKLIGKSKERITFALYYEPEGFSNFAAYYAAGDLFSKGSAYGLVVDCSKEKAICTRESIQTLPALISYDKGKQYKRYSHDMDIALIRDWIKTIQQPVITKLTEDAVPYYREGGVPGFDEPRPSVIMFFSATRKSDIYKDYKQFARKHHGDYHLTEIVDRGIEKWAHQPAFVAMKPLETITKANTLYEDITFEKIAEFIEENRHPSVHHLTDGRALFTAFSLGRPVLIFHDITKTKSTLFFSTLASNYPVRSTVAAFAMSQGLSMPGLFLAQLLKVDVLKPCYVLVDVNKNCVYTQRIANENEMEIEHWLKTVANEDCQEANLNMEKLAALKHWTMRDDLRRAVEEQLSSSTHEEL</sequence>
<dbReference type="InterPro" id="IPR040090">
    <property type="entry name" value="TXNDC16"/>
</dbReference>
<dbReference type="PANTHER" id="PTHR22699">
    <property type="entry name" value="THIOREDOXIN DOMAIN-CONTAINING PROTEIN 16"/>
    <property type="match status" value="1"/>
</dbReference>
<evidence type="ECO:0008006" key="3">
    <source>
        <dbReference type="Google" id="ProtNLM"/>
    </source>
</evidence>
<reference evidence="1 2" key="1">
    <citation type="submission" date="2023-08" db="EMBL/GenBank/DDBJ databases">
        <title>A Necator americanus chromosomal reference genome.</title>
        <authorList>
            <person name="Ilik V."/>
            <person name="Petrzelkova K.J."/>
            <person name="Pardy F."/>
            <person name="Fuh T."/>
            <person name="Niatou-Singa F.S."/>
            <person name="Gouil Q."/>
            <person name="Baker L."/>
            <person name="Ritchie M.E."/>
            <person name="Jex A.R."/>
            <person name="Gazzola D."/>
            <person name="Li H."/>
            <person name="Toshio Fujiwara R."/>
            <person name="Zhan B."/>
            <person name="Aroian R.V."/>
            <person name="Pafco B."/>
            <person name="Schwarz E.M."/>
        </authorList>
    </citation>
    <scope>NUCLEOTIDE SEQUENCE [LARGE SCALE GENOMIC DNA]</scope>
    <source>
        <strain evidence="1 2">Aroian</strain>
        <tissue evidence="1">Whole animal</tissue>
    </source>
</reference>